<comment type="caution">
    <text evidence="7">The sequence shown here is derived from an EMBL/GenBank/DDBJ whole genome shotgun (WGS) entry which is preliminary data.</text>
</comment>
<dbReference type="GO" id="GO:0046872">
    <property type="term" value="F:metal ion binding"/>
    <property type="evidence" value="ECO:0007669"/>
    <property type="project" value="UniProtKB-KW"/>
</dbReference>
<dbReference type="InterPro" id="IPR009056">
    <property type="entry name" value="Cyt_c-like_dom"/>
</dbReference>
<keyword evidence="1 4" id="KW-0349">Heme</keyword>
<name>A0A0P6XK93_9CHLR</name>
<evidence type="ECO:0000259" key="6">
    <source>
        <dbReference type="PROSITE" id="PS51007"/>
    </source>
</evidence>
<dbReference type="AlphaFoldDB" id="A0A0P6XK93"/>
<protein>
    <recommendedName>
        <fullName evidence="6">Cytochrome c domain-containing protein</fullName>
    </recommendedName>
</protein>
<evidence type="ECO:0000256" key="1">
    <source>
        <dbReference type="ARBA" id="ARBA00022617"/>
    </source>
</evidence>
<dbReference type="RefSeq" id="WP_061919443.1">
    <property type="nucleotide sequence ID" value="NZ_DF967971.1"/>
</dbReference>
<proteinExistence type="predicted"/>
<gene>
    <name evidence="7" type="ORF">AC812_06885</name>
</gene>
<evidence type="ECO:0000313" key="8">
    <source>
        <dbReference type="Proteomes" id="UP000050514"/>
    </source>
</evidence>
<keyword evidence="5" id="KW-1133">Transmembrane helix</keyword>
<dbReference type="GO" id="GO:0020037">
    <property type="term" value="F:heme binding"/>
    <property type="evidence" value="ECO:0007669"/>
    <property type="project" value="InterPro"/>
</dbReference>
<dbReference type="SUPFAM" id="SSF46626">
    <property type="entry name" value="Cytochrome c"/>
    <property type="match status" value="2"/>
</dbReference>
<dbReference type="GO" id="GO:0009055">
    <property type="term" value="F:electron transfer activity"/>
    <property type="evidence" value="ECO:0007669"/>
    <property type="project" value="InterPro"/>
</dbReference>
<dbReference type="PATRIC" id="fig|360411.5.peg.1506"/>
<keyword evidence="8" id="KW-1185">Reference proteome</keyword>
<keyword evidence="5" id="KW-0472">Membrane</keyword>
<dbReference type="Proteomes" id="UP000050514">
    <property type="component" value="Unassembled WGS sequence"/>
</dbReference>
<evidence type="ECO:0000256" key="5">
    <source>
        <dbReference type="SAM" id="Phobius"/>
    </source>
</evidence>
<reference evidence="7 8" key="1">
    <citation type="submission" date="2015-07" db="EMBL/GenBank/DDBJ databases">
        <title>Draft genome of Bellilinea caldifistulae DSM 17877.</title>
        <authorList>
            <person name="Hemp J."/>
            <person name="Ward L.M."/>
            <person name="Pace L.A."/>
            <person name="Fischer W.W."/>
        </authorList>
    </citation>
    <scope>NUCLEOTIDE SEQUENCE [LARGE SCALE GENOMIC DNA]</scope>
    <source>
        <strain evidence="7 8">GOMI-1</strain>
    </source>
</reference>
<keyword evidence="2 4" id="KW-0479">Metal-binding</keyword>
<evidence type="ECO:0000313" key="7">
    <source>
        <dbReference type="EMBL" id="KPL76376.1"/>
    </source>
</evidence>
<evidence type="ECO:0000256" key="4">
    <source>
        <dbReference type="PROSITE-ProRule" id="PRU00433"/>
    </source>
</evidence>
<dbReference type="Gene3D" id="1.10.760.10">
    <property type="entry name" value="Cytochrome c-like domain"/>
    <property type="match status" value="2"/>
</dbReference>
<dbReference type="InterPro" id="IPR036909">
    <property type="entry name" value="Cyt_c-like_dom_sf"/>
</dbReference>
<sequence length="324" mass="34981">MSKPILITLIAILMLVTGLIAFQFQPVLAFNTIFQQDEPLVRGAQLYDDWTQVTGQAPPQGNHPIWSRQTTNTRSGVDTWRCVSCHGWDYQGKDGAFAAGANYTGFPGVYDAQSLPLEDLKAILSGQKDPQHDFSAYLSDADLEALAVFIRQGVIDDNRFIDRISLKPIGGDLQSGKTLYEQGCASCHGSDGQTITFRYEGQTVSLGTLAVQDPWRFLHRTRFGTARAPQMTIGLNLGWSPQEGRDVLLYAQSFATGLEQPVSPSLGEQPGGSVSQPGGPANNLITGILTALGAMAASLGFAVVLGSLLVGILLLVVWSIRNRK</sequence>
<dbReference type="STRING" id="360411.AC812_06885"/>
<dbReference type="Pfam" id="PF00034">
    <property type="entry name" value="Cytochrom_C"/>
    <property type="match status" value="1"/>
</dbReference>
<feature type="transmembrane region" description="Helical" evidence="5">
    <location>
        <begin position="292"/>
        <end position="318"/>
    </location>
</feature>
<dbReference type="OrthoDB" id="9779283at2"/>
<feature type="domain" description="Cytochrome c" evidence="6">
    <location>
        <begin position="38"/>
        <end position="154"/>
    </location>
</feature>
<dbReference type="EMBL" id="LGHJ01000012">
    <property type="protein sequence ID" value="KPL76376.1"/>
    <property type="molecule type" value="Genomic_DNA"/>
</dbReference>
<keyword evidence="3 4" id="KW-0408">Iron</keyword>
<evidence type="ECO:0000256" key="3">
    <source>
        <dbReference type="ARBA" id="ARBA00023004"/>
    </source>
</evidence>
<accession>A0A0P6XK93</accession>
<dbReference type="PROSITE" id="PS51007">
    <property type="entry name" value="CYTC"/>
    <property type="match status" value="2"/>
</dbReference>
<organism evidence="7 8">
    <name type="scientific">Bellilinea caldifistulae</name>
    <dbReference type="NCBI Taxonomy" id="360411"/>
    <lineage>
        <taxon>Bacteria</taxon>
        <taxon>Bacillati</taxon>
        <taxon>Chloroflexota</taxon>
        <taxon>Anaerolineae</taxon>
        <taxon>Anaerolineales</taxon>
        <taxon>Anaerolineaceae</taxon>
        <taxon>Bellilinea</taxon>
    </lineage>
</organism>
<evidence type="ECO:0000256" key="2">
    <source>
        <dbReference type="ARBA" id="ARBA00022723"/>
    </source>
</evidence>
<feature type="domain" description="Cytochrome c" evidence="6">
    <location>
        <begin position="171"/>
        <end position="255"/>
    </location>
</feature>
<keyword evidence="5" id="KW-0812">Transmembrane</keyword>